<evidence type="ECO:0000313" key="6">
    <source>
        <dbReference type="EMBL" id="SDD50414.1"/>
    </source>
</evidence>
<feature type="domain" description="HTH cro/C1-type" evidence="5">
    <location>
        <begin position="11"/>
        <end position="67"/>
    </location>
</feature>
<keyword evidence="4" id="KW-0812">Transmembrane</keyword>
<dbReference type="SUPFAM" id="SSF50998">
    <property type="entry name" value="Quinoprotein alcohol dehydrogenase-like"/>
    <property type="match status" value="1"/>
</dbReference>
<dbReference type="Gene3D" id="2.130.10.10">
    <property type="entry name" value="YVTN repeat-like/Quinoprotein amine dehydrogenase"/>
    <property type="match status" value="4"/>
</dbReference>
<keyword evidence="1 3" id="KW-0853">WD repeat</keyword>
<dbReference type="SUPFAM" id="SSF50978">
    <property type="entry name" value="WD40 repeat-like"/>
    <property type="match status" value="1"/>
</dbReference>
<dbReference type="PANTHER" id="PTHR19879">
    <property type="entry name" value="TRANSCRIPTION INITIATION FACTOR TFIID"/>
    <property type="match status" value="1"/>
</dbReference>
<dbReference type="InterPro" id="IPR015943">
    <property type="entry name" value="WD40/YVTN_repeat-like_dom_sf"/>
</dbReference>
<dbReference type="PROSITE" id="PS50294">
    <property type="entry name" value="WD_REPEATS_REGION"/>
    <property type="match status" value="7"/>
</dbReference>
<evidence type="ECO:0000259" key="5">
    <source>
        <dbReference type="PROSITE" id="PS50943"/>
    </source>
</evidence>
<dbReference type="AlphaFoldDB" id="A0A1G6VAB7"/>
<proteinExistence type="predicted"/>
<feature type="repeat" description="WD" evidence="3">
    <location>
        <begin position="660"/>
        <end position="684"/>
    </location>
</feature>
<organism evidence="6 7">
    <name type="scientific">Actinokineospora iranica</name>
    <dbReference type="NCBI Taxonomy" id="1271860"/>
    <lineage>
        <taxon>Bacteria</taxon>
        <taxon>Bacillati</taxon>
        <taxon>Actinomycetota</taxon>
        <taxon>Actinomycetes</taxon>
        <taxon>Pseudonocardiales</taxon>
        <taxon>Pseudonocardiaceae</taxon>
        <taxon>Actinokineospora</taxon>
    </lineage>
</organism>
<evidence type="ECO:0000313" key="7">
    <source>
        <dbReference type="Proteomes" id="UP000199501"/>
    </source>
</evidence>
<name>A0A1G6VAB7_9PSEU</name>
<dbReference type="Pfam" id="PF13560">
    <property type="entry name" value="HTH_31"/>
    <property type="match status" value="1"/>
</dbReference>
<keyword evidence="2" id="KW-0677">Repeat</keyword>
<dbReference type="InterPro" id="IPR011047">
    <property type="entry name" value="Quinoprotein_ADH-like_sf"/>
</dbReference>
<dbReference type="Pfam" id="PF20703">
    <property type="entry name" value="nSTAND1"/>
    <property type="match status" value="2"/>
</dbReference>
<dbReference type="RefSeq" id="WP_175482979.1">
    <property type="nucleotide sequence ID" value="NZ_FMZZ01000012.1"/>
</dbReference>
<dbReference type="SUPFAM" id="SSF47413">
    <property type="entry name" value="lambda repressor-like DNA-binding domains"/>
    <property type="match status" value="1"/>
</dbReference>
<feature type="repeat" description="WD" evidence="3">
    <location>
        <begin position="1129"/>
        <end position="1170"/>
    </location>
</feature>
<dbReference type="EMBL" id="FMZZ01000012">
    <property type="protein sequence ID" value="SDD50414.1"/>
    <property type="molecule type" value="Genomic_DNA"/>
</dbReference>
<dbReference type="SUPFAM" id="SSF52540">
    <property type="entry name" value="P-loop containing nucleoside triphosphate hydrolases"/>
    <property type="match status" value="1"/>
</dbReference>
<dbReference type="PROSITE" id="PS50082">
    <property type="entry name" value="WD_REPEATS_2"/>
    <property type="match status" value="10"/>
</dbReference>
<feature type="repeat" description="WD" evidence="3">
    <location>
        <begin position="564"/>
        <end position="595"/>
    </location>
</feature>
<dbReference type="Pfam" id="PF00400">
    <property type="entry name" value="WD40"/>
    <property type="match status" value="9"/>
</dbReference>
<dbReference type="InterPro" id="IPR001680">
    <property type="entry name" value="WD40_rpt"/>
</dbReference>
<gene>
    <name evidence="6" type="ORF">SAMN05216174_11217</name>
</gene>
<feature type="repeat" description="WD" evidence="3">
    <location>
        <begin position="785"/>
        <end position="826"/>
    </location>
</feature>
<protein>
    <submittedName>
        <fullName evidence="6">WD40 repeat</fullName>
    </submittedName>
</protein>
<sequence length="1198" mass="124982">MDPAPSFGSELRQARTGRGMSLTGLADAVHYSRSYLSKLETGSRAVSVELAQRLDDALGAGGRLVALAEAERRPVCPYRGLAAFGAGDAAWFFGREDAVADLVATAARALANRKPVVVVGPSGVGKSSLVLAGLLPALARDEIPGAAGWPVRVVTPGAAAEPPEPEPGALVVDQFEEIFTLCADEGRRQSFVAALCALARAGTLVVLSLRADFYARCLSYPDLLAGLRDNQVTVGPMTAAQLRAAITGPAEAAGLTLEPGLVELLLADVGASAAGALPLLSHALMVTWHERSDTTLTVAGYRRTGGIENAVASTAEQAYAALDAGQREAARQVLLRLVRVGEHEEDTRRPAPRDALPGRAATAVNELTAARLLTVDAHTVTIAHEALLHAWPRLREWIDADRGGLRVHHQLAEAARAWEAEDRDPTMLYRGPRLVLAADWAAEHGDRLGAAERDFLAASRAVADAAARRERRQTRRLRLLVAGLAVFAVLAVVAGAVAVVRGAESDRQRDLAVSRELALEADQMRLTDPSLATQLSLAAYRVADTPQARGSLLSASGTTYVARSKPHSGSITDLAFTADGKTLVTAGLDGATRFFGVSATGDAVAGAVLRGGAETVTALALDPASGLLATADEVDDTRLWRVGEQPAPLGVVRGTGQGEALALSPGGDLLAVGRADGGVSVWDVGDRARPVARGILPAHSKTVRSLAFSPTAPLLLTGGDDFTSELWDLSGAAPVRLASLATHTATIRAVAFSADGATAAVGSDDHTIDLWSLADPRNPVRTLRLTGHGNAIRGVSFSPDGRMVASASDDQTVRMWNAADGTQLSSMAQPAPARRAAFAADGRLLATGNDLGGLWLWRLPPPVFADRSSATALAYDPGRPHLAVGDEDGTVHLRELGSQRELGALADPGGRVTALAYDPRGGRLVVAGENRPTRVWDVSDPADARPIAAIEGPSAVHAAVFGQGGRVLAVTGTDWKVTLWDTADPARPSRLAVLGGHENAIFGLAFSPDGHLLATGSNDYSGQLWDVSDPRAPRFLTRLADHSNAVSAVAFAPDSRILATASEDHTVHLLDVGDPADPVQVADLTGHSAAVAAVAFSPDGRLLATAGDDGAARVWEVADRARPQPLAVLAGHTGPVRAVGFRPDGGQIATAGSDHTVRLWSTDPDEVADRICALASPPLSPRQWDRHVSGLPFRTLCP</sequence>
<dbReference type="PROSITE" id="PS50943">
    <property type="entry name" value="HTH_CROC1"/>
    <property type="match status" value="1"/>
</dbReference>
<dbReference type="InterPro" id="IPR027417">
    <property type="entry name" value="P-loop_NTPase"/>
</dbReference>
<keyword evidence="4" id="KW-1133">Transmembrane helix</keyword>
<dbReference type="PANTHER" id="PTHR19879:SF9">
    <property type="entry name" value="TRANSCRIPTION INITIATION FACTOR TFIID SUBUNIT 5"/>
    <property type="match status" value="1"/>
</dbReference>
<keyword evidence="7" id="KW-1185">Reference proteome</keyword>
<feature type="repeat" description="WD" evidence="3">
    <location>
        <begin position="905"/>
        <end position="946"/>
    </location>
</feature>
<dbReference type="InterPro" id="IPR020472">
    <property type="entry name" value="WD40_PAC1"/>
</dbReference>
<accession>A0A1G6VAB7</accession>
<dbReference type="InterPro" id="IPR036322">
    <property type="entry name" value="WD40_repeat_dom_sf"/>
</dbReference>
<dbReference type="STRING" id="1271860.SAMN05216174_11217"/>
<evidence type="ECO:0000256" key="4">
    <source>
        <dbReference type="SAM" id="Phobius"/>
    </source>
</evidence>
<dbReference type="CDD" id="cd00200">
    <property type="entry name" value="WD40"/>
    <property type="match status" value="2"/>
</dbReference>
<evidence type="ECO:0000256" key="1">
    <source>
        <dbReference type="ARBA" id="ARBA00022574"/>
    </source>
</evidence>
<feature type="repeat" description="WD" evidence="3">
    <location>
        <begin position="696"/>
        <end position="737"/>
    </location>
</feature>
<dbReference type="InterPro" id="IPR049052">
    <property type="entry name" value="nSTAND1"/>
</dbReference>
<evidence type="ECO:0000256" key="2">
    <source>
        <dbReference type="ARBA" id="ARBA00022737"/>
    </source>
</evidence>
<dbReference type="PROSITE" id="PS00678">
    <property type="entry name" value="WD_REPEATS_1"/>
    <property type="match status" value="2"/>
</dbReference>
<evidence type="ECO:0000256" key="3">
    <source>
        <dbReference type="PROSITE-ProRule" id="PRU00221"/>
    </source>
</evidence>
<feature type="repeat" description="WD" evidence="3">
    <location>
        <begin position="994"/>
        <end position="1035"/>
    </location>
</feature>
<dbReference type="InterPro" id="IPR001387">
    <property type="entry name" value="Cro/C1-type_HTH"/>
</dbReference>
<dbReference type="Proteomes" id="UP000199501">
    <property type="component" value="Unassembled WGS sequence"/>
</dbReference>
<feature type="transmembrane region" description="Helical" evidence="4">
    <location>
        <begin position="477"/>
        <end position="500"/>
    </location>
</feature>
<dbReference type="SMART" id="SM00320">
    <property type="entry name" value="WD40"/>
    <property type="match status" value="14"/>
</dbReference>
<reference evidence="7" key="1">
    <citation type="submission" date="2016-10" db="EMBL/GenBank/DDBJ databases">
        <authorList>
            <person name="Varghese N."/>
            <person name="Submissions S."/>
        </authorList>
    </citation>
    <scope>NUCLEOTIDE SEQUENCE [LARGE SCALE GENOMIC DNA]</scope>
    <source>
        <strain evidence="7">IBRC-M 10403</strain>
    </source>
</reference>
<keyword evidence="4" id="KW-0472">Membrane</keyword>
<dbReference type="InterPro" id="IPR010982">
    <property type="entry name" value="Lambda_DNA-bd_dom_sf"/>
</dbReference>
<feature type="repeat" description="WD" evidence="3">
    <location>
        <begin position="1084"/>
        <end position="1117"/>
    </location>
</feature>
<feature type="repeat" description="WD" evidence="3">
    <location>
        <begin position="1039"/>
        <end position="1072"/>
    </location>
</feature>
<dbReference type="PRINTS" id="PR00320">
    <property type="entry name" value="GPROTEINBRPT"/>
</dbReference>
<dbReference type="InterPro" id="IPR019775">
    <property type="entry name" value="WD40_repeat_CS"/>
</dbReference>
<feature type="repeat" description="WD" evidence="3">
    <location>
        <begin position="740"/>
        <end position="773"/>
    </location>
</feature>
<dbReference type="GO" id="GO:0003677">
    <property type="term" value="F:DNA binding"/>
    <property type="evidence" value="ECO:0007669"/>
    <property type="project" value="InterPro"/>
</dbReference>
<dbReference type="CDD" id="cd00093">
    <property type="entry name" value="HTH_XRE"/>
    <property type="match status" value="1"/>
</dbReference>
<dbReference type="Gene3D" id="1.10.260.40">
    <property type="entry name" value="lambda repressor-like DNA-binding domains"/>
    <property type="match status" value="1"/>
</dbReference>
<dbReference type="SMART" id="SM00530">
    <property type="entry name" value="HTH_XRE"/>
    <property type="match status" value="1"/>
</dbReference>